<dbReference type="InterPro" id="IPR045180">
    <property type="entry name" value="La_dom_prot"/>
</dbReference>
<dbReference type="Proteomes" id="UP001229421">
    <property type="component" value="Unassembled WGS sequence"/>
</dbReference>
<feature type="compositionally biased region" description="Polar residues" evidence="3">
    <location>
        <begin position="143"/>
        <end position="174"/>
    </location>
</feature>
<dbReference type="SUPFAM" id="SSF46785">
    <property type="entry name" value="Winged helix' DNA-binding domain"/>
    <property type="match status" value="1"/>
</dbReference>
<keyword evidence="1 2" id="KW-0694">RNA-binding</keyword>
<comment type="caution">
    <text evidence="5">The sequence shown here is derived from an EMBL/GenBank/DDBJ whole genome shotgun (WGS) entry which is preliminary data.</text>
</comment>
<dbReference type="PANTHER" id="PTHR22792:SF168">
    <property type="entry name" value="LA-TYPE HTH DOMAIN, WINGED HELIX-LIKE DNA-BINDING DOMAIN SUPERFAMILY"/>
    <property type="match status" value="1"/>
</dbReference>
<reference evidence="5" key="1">
    <citation type="journal article" date="2023" name="bioRxiv">
        <title>Improved chromosome-level genome assembly for marigold (Tagetes erecta).</title>
        <authorList>
            <person name="Jiang F."/>
            <person name="Yuan L."/>
            <person name="Wang S."/>
            <person name="Wang H."/>
            <person name="Xu D."/>
            <person name="Wang A."/>
            <person name="Fan W."/>
        </authorList>
    </citation>
    <scope>NUCLEOTIDE SEQUENCE</scope>
    <source>
        <strain evidence="5">WSJ</strain>
        <tissue evidence="5">Leaf</tissue>
    </source>
</reference>
<dbReference type="PANTHER" id="PTHR22792">
    <property type="entry name" value="LUPUS LA PROTEIN-RELATED"/>
    <property type="match status" value="1"/>
</dbReference>
<dbReference type="AlphaFoldDB" id="A0AAD8KLZ0"/>
<dbReference type="InterPro" id="IPR036390">
    <property type="entry name" value="WH_DNA-bd_sf"/>
</dbReference>
<dbReference type="InterPro" id="IPR036388">
    <property type="entry name" value="WH-like_DNA-bd_sf"/>
</dbReference>
<gene>
    <name evidence="5" type="ORF">QVD17_18855</name>
</gene>
<evidence type="ECO:0000256" key="3">
    <source>
        <dbReference type="SAM" id="MobiDB-lite"/>
    </source>
</evidence>
<keyword evidence="6" id="KW-1185">Reference proteome</keyword>
<sequence>MKFQFTCGGDDGYVSSVRSLGFSPPIESVEIGELLSPLVSASSPVISEQIADGSTDSFPPDMVSFNGDLSAGCGSEGGGNAVKKAVWSKPAKVVEVVGSVMDEVVWPALGEFTKSASAKSSSSSSSELLEAVSDGSLLSALQVTGNSSSSSQKPASVDSTLTSNHATNSGQRSLGRSGGVSGAYSSSNRGVSKGSVENYGSEVESQSNLSGKPATALSFYPKERCGFRSQSNSGNDNRYQRNSYWKGNGRVRSRGGGSYNHSYGGKPDQGRGNQEWNQHRNVNRNINMHSQSGGFSRGGYIRPPAHNTAPFFYPPVHMPVGPFGNNVTYPDVAAGMNYFQGIAPPTVGGPIYFPSPDPLHDKIVNQINYYFSNDNLVKDTYLRRHMDEQGWVPVGLIARFNKVSSLTDNVQLILDVMQKSTVVEVQGDKMRRQNDWMRWLMPPSVEESLGSQLQGIGLEERFSSMSSQKFFNQLQQGGGDRAQVA</sequence>
<evidence type="ECO:0000259" key="4">
    <source>
        <dbReference type="PROSITE" id="PS50961"/>
    </source>
</evidence>
<organism evidence="5 6">
    <name type="scientific">Tagetes erecta</name>
    <name type="common">African marigold</name>
    <dbReference type="NCBI Taxonomy" id="13708"/>
    <lineage>
        <taxon>Eukaryota</taxon>
        <taxon>Viridiplantae</taxon>
        <taxon>Streptophyta</taxon>
        <taxon>Embryophyta</taxon>
        <taxon>Tracheophyta</taxon>
        <taxon>Spermatophyta</taxon>
        <taxon>Magnoliopsida</taxon>
        <taxon>eudicotyledons</taxon>
        <taxon>Gunneridae</taxon>
        <taxon>Pentapetalae</taxon>
        <taxon>asterids</taxon>
        <taxon>campanulids</taxon>
        <taxon>Asterales</taxon>
        <taxon>Asteraceae</taxon>
        <taxon>Asteroideae</taxon>
        <taxon>Heliantheae alliance</taxon>
        <taxon>Tageteae</taxon>
        <taxon>Tagetes</taxon>
    </lineage>
</organism>
<feature type="compositionally biased region" description="Polar residues" evidence="3">
    <location>
        <begin position="228"/>
        <end position="245"/>
    </location>
</feature>
<proteinExistence type="predicted"/>
<evidence type="ECO:0000313" key="5">
    <source>
        <dbReference type="EMBL" id="KAK1423551.1"/>
    </source>
</evidence>
<accession>A0AAD8KLZ0</accession>
<evidence type="ECO:0000256" key="1">
    <source>
        <dbReference type="ARBA" id="ARBA00022884"/>
    </source>
</evidence>
<feature type="region of interest" description="Disordered" evidence="3">
    <location>
        <begin position="226"/>
        <end position="274"/>
    </location>
</feature>
<dbReference type="PROSITE" id="PS50961">
    <property type="entry name" value="HTH_LA"/>
    <property type="match status" value="1"/>
</dbReference>
<dbReference type="CDD" id="cd07323">
    <property type="entry name" value="LAM"/>
    <property type="match status" value="1"/>
</dbReference>
<evidence type="ECO:0000256" key="2">
    <source>
        <dbReference type="PROSITE-ProRule" id="PRU00332"/>
    </source>
</evidence>
<dbReference type="GO" id="GO:0003723">
    <property type="term" value="F:RNA binding"/>
    <property type="evidence" value="ECO:0007669"/>
    <property type="project" value="UniProtKB-UniRule"/>
</dbReference>
<protein>
    <recommendedName>
        <fullName evidence="4">HTH La-type RNA-binding domain-containing protein</fullName>
    </recommendedName>
</protein>
<feature type="region of interest" description="Disordered" evidence="3">
    <location>
        <begin position="143"/>
        <end position="214"/>
    </location>
</feature>
<dbReference type="InterPro" id="IPR006630">
    <property type="entry name" value="La_HTH"/>
</dbReference>
<evidence type="ECO:0000313" key="6">
    <source>
        <dbReference type="Proteomes" id="UP001229421"/>
    </source>
</evidence>
<dbReference type="EMBL" id="JAUHHV010000005">
    <property type="protein sequence ID" value="KAK1423551.1"/>
    <property type="molecule type" value="Genomic_DNA"/>
</dbReference>
<dbReference type="Gene3D" id="1.10.10.10">
    <property type="entry name" value="Winged helix-like DNA-binding domain superfamily/Winged helix DNA-binding domain"/>
    <property type="match status" value="1"/>
</dbReference>
<dbReference type="Pfam" id="PF05383">
    <property type="entry name" value="La"/>
    <property type="match status" value="1"/>
</dbReference>
<dbReference type="SMART" id="SM00715">
    <property type="entry name" value="LA"/>
    <property type="match status" value="1"/>
</dbReference>
<name>A0AAD8KLZ0_TARER</name>
<feature type="domain" description="HTH La-type RNA-binding" evidence="4">
    <location>
        <begin position="353"/>
        <end position="442"/>
    </location>
</feature>